<reference evidence="2 3" key="2">
    <citation type="submission" date="2013-02" db="EMBL/GenBank/DDBJ databases">
        <title>The Genome Sequence of Plasmodium falciparum 7G8.</title>
        <authorList>
            <consortium name="The Broad Institute Genome Sequencing Platform"/>
            <consortium name="The Broad Institute Genome Sequencing Center for Infectious Disease"/>
            <person name="Neafsey D."/>
            <person name="Cheeseman I."/>
            <person name="Volkman S."/>
            <person name="Adams J."/>
            <person name="Walker B."/>
            <person name="Young S.K."/>
            <person name="Zeng Q."/>
            <person name="Gargeya S."/>
            <person name="Fitzgerald M."/>
            <person name="Haas B."/>
            <person name="Abouelleil A."/>
            <person name="Alvarado L."/>
            <person name="Arachchi H.M."/>
            <person name="Berlin A.M."/>
            <person name="Chapman S.B."/>
            <person name="Dewar J."/>
            <person name="Goldberg J."/>
            <person name="Griggs A."/>
            <person name="Gujja S."/>
            <person name="Hansen M."/>
            <person name="Howarth C."/>
            <person name="Imamovic A."/>
            <person name="Larimer J."/>
            <person name="McCowan C."/>
            <person name="Murphy C."/>
            <person name="Neiman D."/>
            <person name="Pearson M."/>
            <person name="Priest M."/>
            <person name="Roberts A."/>
            <person name="Saif S."/>
            <person name="Shea T."/>
            <person name="Sisk P."/>
            <person name="Sykes S."/>
            <person name="Wortman J."/>
            <person name="Nusbaum C."/>
            <person name="Birren B."/>
        </authorList>
    </citation>
    <scope>NUCLEOTIDE SEQUENCE [LARGE SCALE GENOMIC DNA]</scope>
    <source>
        <strain evidence="2 3">7G8</strain>
    </source>
</reference>
<proteinExistence type="predicted"/>
<gene>
    <name evidence="2" type="ORF">PFBG_04759</name>
</gene>
<feature type="region of interest" description="Disordered" evidence="1">
    <location>
        <begin position="1"/>
        <end position="29"/>
    </location>
</feature>
<dbReference type="Proteomes" id="UP000030688">
    <property type="component" value="Unassembled WGS sequence"/>
</dbReference>
<evidence type="ECO:0000256" key="1">
    <source>
        <dbReference type="SAM" id="MobiDB-lite"/>
    </source>
</evidence>
<dbReference type="AlphaFoldDB" id="W7F2S5"/>
<evidence type="ECO:0000313" key="3">
    <source>
        <dbReference type="Proteomes" id="UP000030688"/>
    </source>
</evidence>
<dbReference type="EMBL" id="KE123636">
    <property type="protein sequence ID" value="EUR65787.1"/>
    <property type="molecule type" value="Genomic_DNA"/>
</dbReference>
<protein>
    <recommendedName>
        <fullName evidence="4">Inner membrane complex protein</fullName>
    </recommendedName>
</protein>
<sequence>MEKMEKMEKIEKNFDETSETHAESATRPFGVDGYSSESFSITQPNVKEYYTYSSIDPREYGSNSNYSMRYGCTGNTLICKTQNPKVFIRRVDRKRKEANKKSNSLNGSCYKEFSPYGVLPNSSVHGSNIGDYNYSMPTSNSVQYNNIYTPDKANTMSYTYSFDELNYPLSQQMLNNNNSHLRIPLCVQESNRNNNVCNIMNHVTPLNKNPYQLNYTIPKMVEAKCDAISKRIINYIKLILRYIYKVLKLAFQKLKSDLNTKEIYYDSSMPPIEDIDIHCEVCRAKYGNILLEKKHKDCISFFEGFDENRTVFSKMWDVVDNWLEPTINNNKIEYMQVHPRKNEQVYYQMEIFPKDENGKIVLPQFSNYVKDNTVLI</sequence>
<reference evidence="3" key="1">
    <citation type="submission" date="2007-11" db="EMBL/GenBank/DDBJ databases">
        <authorList>
            <consortium name="The Broad Institute Genome Sequencing Platform"/>
            <person name="Volkman S.K."/>
            <person name="Daily J.P."/>
            <person name="Sarr O."/>
            <person name="Ndiaye D."/>
            <person name="Ndir O."/>
            <person name="Mboup S."/>
            <person name="Lukens A."/>
            <person name="Stange-Thomann N."/>
            <person name="Mauceli E."/>
            <person name="Gnerre S."/>
            <person name="Jaffe D."/>
            <person name="Zainoun J."/>
            <person name="Wiegand R.C."/>
            <person name="Birren B."/>
            <person name="Galagan J."/>
            <person name="Lander E."/>
            <person name="Wirth D.F."/>
        </authorList>
    </citation>
    <scope>NUCLEOTIDE SEQUENCE [LARGE SCALE GENOMIC DNA]</scope>
    <source>
        <strain evidence="3">7G8</strain>
    </source>
</reference>
<feature type="compositionally biased region" description="Basic and acidic residues" evidence="1">
    <location>
        <begin position="1"/>
        <end position="24"/>
    </location>
</feature>
<name>W7F2S5_PLAF8</name>
<evidence type="ECO:0000313" key="2">
    <source>
        <dbReference type="EMBL" id="EUR65787.1"/>
    </source>
</evidence>
<dbReference type="OrthoDB" id="390329at2759"/>
<accession>W7F2S5</accession>
<evidence type="ECO:0008006" key="4">
    <source>
        <dbReference type="Google" id="ProtNLM"/>
    </source>
</evidence>
<organism evidence="2 3">
    <name type="scientific">Plasmodium falciparum (isolate 7G8)</name>
    <dbReference type="NCBI Taxonomy" id="57266"/>
    <lineage>
        <taxon>Eukaryota</taxon>
        <taxon>Sar</taxon>
        <taxon>Alveolata</taxon>
        <taxon>Apicomplexa</taxon>
        <taxon>Aconoidasida</taxon>
        <taxon>Haemosporida</taxon>
        <taxon>Plasmodiidae</taxon>
        <taxon>Plasmodium</taxon>
        <taxon>Plasmodium (Laverania)</taxon>
    </lineage>
</organism>